<keyword evidence="3 5" id="KW-0732">Signal</keyword>
<dbReference type="PANTHER" id="PTHR30006:SF15">
    <property type="entry name" value="IRON-UTILIZATION PERIPLASMIC PROTEIN"/>
    <property type="match status" value="1"/>
</dbReference>
<comment type="caution">
    <text evidence="6">The sequence shown here is derived from an EMBL/GenBank/DDBJ whole genome shotgun (WGS) entry which is preliminary data.</text>
</comment>
<evidence type="ECO:0000256" key="3">
    <source>
        <dbReference type="ARBA" id="ARBA00022729"/>
    </source>
</evidence>
<dbReference type="InterPro" id="IPR026045">
    <property type="entry name" value="Ferric-bd"/>
</dbReference>
<dbReference type="Pfam" id="PF13416">
    <property type="entry name" value="SBP_bac_8"/>
    <property type="match status" value="1"/>
</dbReference>
<dbReference type="RefSeq" id="WP_377929017.1">
    <property type="nucleotide sequence ID" value="NZ_JBHUEM010000024.1"/>
</dbReference>
<dbReference type="Gene3D" id="3.40.190.10">
    <property type="entry name" value="Periplasmic binding protein-like II"/>
    <property type="match status" value="2"/>
</dbReference>
<gene>
    <name evidence="6" type="ORF">ACFSCX_14770</name>
</gene>
<feature type="signal peptide" evidence="5">
    <location>
        <begin position="1"/>
        <end position="22"/>
    </location>
</feature>
<evidence type="ECO:0000256" key="4">
    <source>
        <dbReference type="SAM" id="MobiDB-lite"/>
    </source>
</evidence>
<keyword evidence="2" id="KW-0410">Iron transport</keyword>
<protein>
    <submittedName>
        <fullName evidence="6">Fe(3+) ABC transporter substrate-binding protein</fullName>
    </submittedName>
</protein>
<dbReference type="EMBL" id="JBHUEM010000024">
    <property type="protein sequence ID" value="MFD1737797.1"/>
    <property type="molecule type" value="Genomic_DNA"/>
</dbReference>
<keyword evidence="2" id="KW-0406">Ion transport</keyword>
<dbReference type="Proteomes" id="UP001597214">
    <property type="component" value="Unassembled WGS sequence"/>
</dbReference>
<evidence type="ECO:0000313" key="6">
    <source>
        <dbReference type="EMBL" id="MFD1737797.1"/>
    </source>
</evidence>
<keyword evidence="7" id="KW-1185">Reference proteome</keyword>
<evidence type="ECO:0000256" key="5">
    <source>
        <dbReference type="SAM" id="SignalP"/>
    </source>
</evidence>
<evidence type="ECO:0000256" key="2">
    <source>
        <dbReference type="ARBA" id="ARBA00022496"/>
    </source>
</evidence>
<feature type="chain" id="PRO_5047423101" evidence="5">
    <location>
        <begin position="23"/>
        <end position="372"/>
    </location>
</feature>
<accession>A0ABW4LRT1</accession>
<reference evidence="7" key="1">
    <citation type="journal article" date="2019" name="Int. J. Syst. Evol. Microbiol.">
        <title>The Global Catalogue of Microorganisms (GCM) 10K type strain sequencing project: providing services to taxonomists for standard genome sequencing and annotation.</title>
        <authorList>
            <consortium name="The Broad Institute Genomics Platform"/>
            <consortium name="The Broad Institute Genome Sequencing Center for Infectious Disease"/>
            <person name="Wu L."/>
            <person name="Ma J."/>
        </authorList>
    </citation>
    <scope>NUCLEOTIDE SEQUENCE [LARGE SCALE GENOMIC DNA]</scope>
    <source>
        <strain evidence="7">CCUG 49339</strain>
    </source>
</reference>
<organism evidence="6 7">
    <name type="scientific">Bacillus salitolerans</name>
    <dbReference type="NCBI Taxonomy" id="1437434"/>
    <lineage>
        <taxon>Bacteria</taxon>
        <taxon>Bacillati</taxon>
        <taxon>Bacillota</taxon>
        <taxon>Bacilli</taxon>
        <taxon>Bacillales</taxon>
        <taxon>Bacillaceae</taxon>
        <taxon>Bacillus</taxon>
    </lineage>
</organism>
<name>A0ABW4LRT1_9BACI</name>
<evidence type="ECO:0000313" key="7">
    <source>
        <dbReference type="Proteomes" id="UP001597214"/>
    </source>
</evidence>
<evidence type="ECO:0000256" key="1">
    <source>
        <dbReference type="ARBA" id="ARBA00008520"/>
    </source>
</evidence>
<proteinExistence type="inferred from homology"/>
<feature type="region of interest" description="Disordered" evidence="4">
    <location>
        <begin position="28"/>
        <end position="56"/>
    </location>
</feature>
<feature type="compositionally biased region" description="Polar residues" evidence="4">
    <location>
        <begin position="39"/>
        <end position="48"/>
    </location>
</feature>
<keyword evidence="2" id="KW-0813">Transport</keyword>
<comment type="similarity">
    <text evidence="1">Belongs to the bacterial solute-binding protein 1 family.</text>
</comment>
<keyword evidence="2" id="KW-0408">Iron</keyword>
<dbReference type="PIRSF" id="PIRSF002825">
    <property type="entry name" value="CfbpA"/>
    <property type="match status" value="1"/>
</dbReference>
<sequence length="372" mass="41331">MKRKTLLWISTFALMLILGVAAGCSNSEETANQEEEKVQSQTEENQTATEEKNEDPGVLNLYTARHYDTDDAIYAAFTEQTGIKVNVIKGEGDELMERLVREGEATEGDVFITVDAGNLHRAKEKGLFQPIESEAVNSNIPENLRDADNQWVALTQRARVIVYSKDRVNPNELSTYEALTDPKWKGKILIRSSENIYNQSLLASFLELNGEEKAREWAAGIVENMARDPKGGDTDQIKAVVAGEGDIAISNTYYVGRLINSTNPEDVKVAEQVGVFFPNQETNGTHVNVSGIGLLQHAKNKENAIKFIEFMTSLEAQEQFAEGNNEFPANPSAESSETLKVWGEFKAQEIDMTTLGVRNTDAVKLYNEVGWK</sequence>
<dbReference type="PROSITE" id="PS51257">
    <property type="entry name" value="PROKAR_LIPOPROTEIN"/>
    <property type="match status" value="1"/>
</dbReference>
<dbReference type="SUPFAM" id="SSF53850">
    <property type="entry name" value="Periplasmic binding protein-like II"/>
    <property type="match status" value="1"/>
</dbReference>
<dbReference type="CDD" id="cd13542">
    <property type="entry name" value="PBP2_FutA1_ilke"/>
    <property type="match status" value="1"/>
</dbReference>
<dbReference type="InterPro" id="IPR006059">
    <property type="entry name" value="SBP"/>
</dbReference>
<dbReference type="PANTHER" id="PTHR30006">
    <property type="entry name" value="THIAMINE-BINDING PERIPLASMIC PROTEIN-RELATED"/>
    <property type="match status" value="1"/>
</dbReference>